<dbReference type="InterPro" id="IPR013087">
    <property type="entry name" value="Znf_C2H2_type"/>
</dbReference>
<gene>
    <name evidence="7" type="ORF">HDID_LOCUS10125</name>
</gene>
<sequence>MISTASMPTNTETAPNSLEYTKTEKTEKSSAVVSGQVGKLDKWNLMEVSVGFDVTRKGERSLVINGYKFTKSRDGMSDRVFWRCSRRECKATAVTVGERLEHVRILHDHERPPSGEFYATATPAVTVATATAASTLTSPSGQRIRRRSSNQQQQPVRGASQQIKSESSPPPLRSTLLEQKPLLPPEVSAGACETNSKSDNGVQPSPSSAEVVVAAPPGAKYSTFTEVDSRGLSALADAAASQSKRDSQNSTPDPPFEAPVASPSSQATLPSGVPFLLLGSRDLTSTVLIGGTNTPEGSPLLTTPTPYLIFLKCYHYPLVPLAVHVVSPFPKCQSQQEVAFRDHLSKPISTPLFEPPTSVRFSLRRLCDETVATTRERAQSRLHFLLFEVFKSPWKSRCLLFVDEAATGVRGGIFPTSTGSGGGMLLHWKKEKMLESKAEEEKAEKEQLQQQQQQQNFGRRRYYTASPSSTATVGTVVAAPASSTSLMMMLPSGAVVAAEEKDTELPTLKRKRCASDCHLPPVSAPHVFCPSSVTPINNLPSVSSINPPTMTTPSSSQDADWCVQVHNELQIQMYTTIRQLLSRVNAAEGTENVVALCGAMTACLDTIAANKRARLDLLPPSLAP</sequence>
<feature type="region of interest" description="Disordered" evidence="5">
    <location>
        <begin position="1"/>
        <end position="26"/>
    </location>
</feature>
<keyword evidence="3" id="KW-0862">Zinc</keyword>
<evidence type="ECO:0000256" key="3">
    <source>
        <dbReference type="ARBA" id="ARBA00022833"/>
    </source>
</evidence>
<dbReference type="PROSITE" id="PS50157">
    <property type="entry name" value="ZINC_FINGER_C2H2_2"/>
    <property type="match status" value="1"/>
</dbReference>
<feature type="region of interest" description="Disordered" evidence="5">
    <location>
        <begin position="134"/>
        <end position="211"/>
    </location>
</feature>
<feature type="compositionally biased region" description="Basic and acidic residues" evidence="5">
    <location>
        <begin position="435"/>
        <end position="447"/>
    </location>
</feature>
<reference evidence="9" key="1">
    <citation type="submission" date="2016-04" db="UniProtKB">
        <authorList>
            <consortium name="WormBaseParasite"/>
        </authorList>
    </citation>
    <scope>IDENTIFICATION</scope>
</reference>
<feature type="compositionally biased region" description="Polar residues" evidence="5">
    <location>
        <begin position="1"/>
        <end position="20"/>
    </location>
</feature>
<dbReference type="Proteomes" id="UP000274504">
    <property type="component" value="Unassembled WGS sequence"/>
</dbReference>
<evidence type="ECO:0000313" key="7">
    <source>
        <dbReference type="EMBL" id="VDL62727.1"/>
    </source>
</evidence>
<dbReference type="Pfam" id="PF04500">
    <property type="entry name" value="FLYWCH"/>
    <property type="match status" value="1"/>
</dbReference>
<evidence type="ECO:0000256" key="5">
    <source>
        <dbReference type="SAM" id="MobiDB-lite"/>
    </source>
</evidence>
<dbReference type="AlphaFoldDB" id="A0A0R3SWQ2"/>
<feature type="region of interest" description="Disordered" evidence="5">
    <location>
        <begin position="435"/>
        <end position="459"/>
    </location>
</feature>
<evidence type="ECO:0000256" key="4">
    <source>
        <dbReference type="PROSITE-ProRule" id="PRU00042"/>
    </source>
</evidence>
<evidence type="ECO:0000313" key="8">
    <source>
        <dbReference type="Proteomes" id="UP000274504"/>
    </source>
</evidence>
<dbReference type="Gene3D" id="2.20.25.240">
    <property type="match status" value="1"/>
</dbReference>
<proteinExistence type="predicted"/>
<dbReference type="STRING" id="6216.A0A0R3SWQ2"/>
<evidence type="ECO:0000256" key="2">
    <source>
        <dbReference type="ARBA" id="ARBA00022771"/>
    </source>
</evidence>
<dbReference type="WBParaSite" id="HDID_0001012701-mRNA-1">
    <property type="protein sequence ID" value="HDID_0001012701-mRNA-1"/>
    <property type="gene ID" value="HDID_0001012701"/>
</dbReference>
<dbReference type="OrthoDB" id="6159439at2759"/>
<evidence type="ECO:0000256" key="1">
    <source>
        <dbReference type="ARBA" id="ARBA00022723"/>
    </source>
</evidence>
<feature type="compositionally biased region" description="Polar residues" evidence="5">
    <location>
        <begin position="193"/>
        <end position="208"/>
    </location>
</feature>
<dbReference type="EMBL" id="UYSG01011534">
    <property type="protein sequence ID" value="VDL62727.1"/>
    <property type="molecule type" value="Genomic_DNA"/>
</dbReference>
<dbReference type="GO" id="GO:0008270">
    <property type="term" value="F:zinc ion binding"/>
    <property type="evidence" value="ECO:0007669"/>
    <property type="project" value="UniProtKB-KW"/>
</dbReference>
<feature type="region of interest" description="Disordered" evidence="5">
    <location>
        <begin position="236"/>
        <end position="266"/>
    </location>
</feature>
<keyword evidence="1" id="KW-0479">Metal-binding</keyword>
<dbReference type="InterPro" id="IPR007588">
    <property type="entry name" value="Znf_FLYWCH"/>
</dbReference>
<keyword evidence="2 4" id="KW-0863">Zinc-finger</keyword>
<feature type="domain" description="C2H2-type" evidence="6">
    <location>
        <begin position="82"/>
        <end position="112"/>
    </location>
</feature>
<organism evidence="9">
    <name type="scientific">Hymenolepis diminuta</name>
    <name type="common">Rat tapeworm</name>
    <dbReference type="NCBI Taxonomy" id="6216"/>
    <lineage>
        <taxon>Eukaryota</taxon>
        <taxon>Metazoa</taxon>
        <taxon>Spiralia</taxon>
        <taxon>Lophotrochozoa</taxon>
        <taxon>Platyhelminthes</taxon>
        <taxon>Cestoda</taxon>
        <taxon>Eucestoda</taxon>
        <taxon>Cyclophyllidea</taxon>
        <taxon>Hymenolepididae</taxon>
        <taxon>Hymenolepis</taxon>
    </lineage>
</organism>
<reference evidence="7 8" key="2">
    <citation type="submission" date="2018-11" db="EMBL/GenBank/DDBJ databases">
        <authorList>
            <consortium name="Pathogen Informatics"/>
        </authorList>
    </citation>
    <scope>NUCLEOTIDE SEQUENCE [LARGE SCALE GENOMIC DNA]</scope>
</reference>
<evidence type="ECO:0000259" key="6">
    <source>
        <dbReference type="PROSITE" id="PS50157"/>
    </source>
</evidence>
<protein>
    <submittedName>
        <fullName evidence="9">C2H2-type domain-containing protein</fullName>
    </submittedName>
</protein>
<accession>A0A0R3SWQ2</accession>
<name>A0A0R3SWQ2_HYMDI</name>
<evidence type="ECO:0000313" key="9">
    <source>
        <dbReference type="WBParaSite" id="HDID_0001012701-mRNA-1"/>
    </source>
</evidence>